<accession>A0ABN9QLI3</accession>
<organism evidence="1 2">
    <name type="scientific">Prorocentrum cordatum</name>
    <dbReference type="NCBI Taxonomy" id="2364126"/>
    <lineage>
        <taxon>Eukaryota</taxon>
        <taxon>Sar</taxon>
        <taxon>Alveolata</taxon>
        <taxon>Dinophyceae</taxon>
        <taxon>Prorocentrales</taxon>
        <taxon>Prorocentraceae</taxon>
        <taxon>Prorocentrum</taxon>
    </lineage>
</organism>
<sequence length="106" mass="12790">HQQQTQCWHLRHSPRRLTTTENHLHQRRHHLQLPKSRMSLLTLTNQWHSHYRRYLSSPTLVGIATAIYFNQRVQVDFFQWDECYILVADEFGKYKMADFPKDRAAG</sequence>
<protein>
    <submittedName>
        <fullName evidence="1">Uncharacterized protein</fullName>
    </submittedName>
</protein>
<reference evidence="1" key="1">
    <citation type="submission" date="2023-10" db="EMBL/GenBank/DDBJ databases">
        <authorList>
            <person name="Chen Y."/>
            <person name="Shah S."/>
            <person name="Dougan E. K."/>
            <person name="Thang M."/>
            <person name="Chan C."/>
        </authorList>
    </citation>
    <scope>NUCLEOTIDE SEQUENCE [LARGE SCALE GENOMIC DNA]</scope>
</reference>
<name>A0ABN9QLI3_9DINO</name>
<evidence type="ECO:0000313" key="2">
    <source>
        <dbReference type="Proteomes" id="UP001189429"/>
    </source>
</evidence>
<dbReference type="EMBL" id="CAUYUJ010003212">
    <property type="protein sequence ID" value="CAK0804324.1"/>
    <property type="molecule type" value="Genomic_DNA"/>
</dbReference>
<proteinExistence type="predicted"/>
<comment type="caution">
    <text evidence="1">The sequence shown here is derived from an EMBL/GenBank/DDBJ whole genome shotgun (WGS) entry which is preliminary data.</text>
</comment>
<feature type="non-terminal residue" evidence="1">
    <location>
        <position position="1"/>
    </location>
</feature>
<evidence type="ECO:0000313" key="1">
    <source>
        <dbReference type="EMBL" id="CAK0804324.1"/>
    </source>
</evidence>
<keyword evidence="2" id="KW-1185">Reference proteome</keyword>
<gene>
    <name evidence="1" type="ORF">PCOR1329_LOCUS11163</name>
</gene>
<dbReference type="Proteomes" id="UP001189429">
    <property type="component" value="Unassembled WGS sequence"/>
</dbReference>